<reference evidence="3" key="1">
    <citation type="submission" date="2018-05" db="EMBL/GenBank/DDBJ databases">
        <authorList>
            <person name="Lanie J.A."/>
            <person name="Ng W.-L."/>
            <person name="Kazmierczak K.M."/>
            <person name="Andrzejewski T.M."/>
            <person name="Davidsen T.M."/>
            <person name="Wayne K.J."/>
            <person name="Tettelin H."/>
            <person name="Glass J.I."/>
            <person name="Rusch D."/>
            <person name="Podicherti R."/>
            <person name="Tsui H.-C.T."/>
            <person name="Winkler M.E."/>
        </authorList>
    </citation>
    <scope>NUCLEOTIDE SEQUENCE</scope>
</reference>
<dbReference type="Gene3D" id="3.90.190.20">
    <property type="entry name" value="Mur ligase, C-terminal domain"/>
    <property type="match status" value="1"/>
</dbReference>
<dbReference type="EMBL" id="UINC01030561">
    <property type="protein sequence ID" value="SVB15160.1"/>
    <property type="molecule type" value="Genomic_DNA"/>
</dbReference>
<name>A0A382BMW2_9ZZZZ</name>
<sequence>MSSAAERAARQVLLIAVILVGIGVVMIYSSSSALAGTRFEDSGFFLHGCGGDRDTGKRPMMGRVAEALADCIYLTSDNPRSESPRQIIDQIAAGMQSADRVVVEPDRRQAIHAALRAATAGDVVVLAGKGDEPYQILDAGQVVPFDDRDVARQALSD</sequence>
<dbReference type="InterPro" id="IPR004101">
    <property type="entry name" value="Mur_ligase_C"/>
</dbReference>
<evidence type="ECO:0000313" key="3">
    <source>
        <dbReference type="EMBL" id="SVB15160.1"/>
    </source>
</evidence>
<keyword evidence="1" id="KW-0812">Transmembrane</keyword>
<accession>A0A382BMW2</accession>
<dbReference type="PANTHER" id="PTHR23135:SF4">
    <property type="entry name" value="UDP-N-ACETYLMURAMOYL-L-ALANYL-D-GLUTAMATE--2,6-DIAMINOPIMELATE LIGASE MURE HOMOLOG, CHLOROPLASTIC"/>
    <property type="match status" value="1"/>
</dbReference>
<dbReference type="AlphaFoldDB" id="A0A382BMW2"/>
<proteinExistence type="predicted"/>
<dbReference type="Pfam" id="PF02875">
    <property type="entry name" value="Mur_ligase_C"/>
    <property type="match status" value="1"/>
</dbReference>
<protein>
    <recommendedName>
        <fullName evidence="2">Mur ligase C-terminal domain-containing protein</fullName>
    </recommendedName>
</protein>
<feature type="transmembrane region" description="Helical" evidence="1">
    <location>
        <begin position="12"/>
        <end position="29"/>
    </location>
</feature>
<feature type="domain" description="Mur ligase C-terminal" evidence="2">
    <location>
        <begin position="46"/>
        <end position="130"/>
    </location>
</feature>
<dbReference type="InterPro" id="IPR036615">
    <property type="entry name" value="Mur_ligase_C_dom_sf"/>
</dbReference>
<evidence type="ECO:0000256" key="1">
    <source>
        <dbReference type="SAM" id="Phobius"/>
    </source>
</evidence>
<dbReference type="PANTHER" id="PTHR23135">
    <property type="entry name" value="MUR LIGASE FAMILY MEMBER"/>
    <property type="match status" value="1"/>
</dbReference>
<keyword evidence="1" id="KW-0472">Membrane</keyword>
<organism evidence="3">
    <name type="scientific">marine metagenome</name>
    <dbReference type="NCBI Taxonomy" id="408172"/>
    <lineage>
        <taxon>unclassified sequences</taxon>
        <taxon>metagenomes</taxon>
        <taxon>ecological metagenomes</taxon>
    </lineage>
</organism>
<evidence type="ECO:0000259" key="2">
    <source>
        <dbReference type="Pfam" id="PF02875"/>
    </source>
</evidence>
<gene>
    <name evidence="3" type="ORF">METZ01_LOCUS168014</name>
</gene>
<dbReference type="GO" id="GO:0016881">
    <property type="term" value="F:acid-amino acid ligase activity"/>
    <property type="evidence" value="ECO:0007669"/>
    <property type="project" value="InterPro"/>
</dbReference>
<keyword evidence="1" id="KW-1133">Transmembrane helix</keyword>
<dbReference type="SUPFAM" id="SSF53244">
    <property type="entry name" value="MurD-like peptide ligases, peptide-binding domain"/>
    <property type="match status" value="1"/>
</dbReference>